<evidence type="ECO:0000313" key="1">
    <source>
        <dbReference type="EMBL" id="KAJ9056959.1"/>
    </source>
</evidence>
<name>A0ACC2S3S0_9FUNG</name>
<organism evidence="1 2">
    <name type="scientific">Entomophthora muscae</name>
    <dbReference type="NCBI Taxonomy" id="34485"/>
    <lineage>
        <taxon>Eukaryota</taxon>
        <taxon>Fungi</taxon>
        <taxon>Fungi incertae sedis</taxon>
        <taxon>Zoopagomycota</taxon>
        <taxon>Entomophthoromycotina</taxon>
        <taxon>Entomophthoromycetes</taxon>
        <taxon>Entomophthorales</taxon>
        <taxon>Entomophthoraceae</taxon>
        <taxon>Entomophthora</taxon>
    </lineage>
</organism>
<evidence type="ECO:0000313" key="2">
    <source>
        <dbReference type="Proteomes" id="UP001165960"/>
    </source>
</evidence>
<protein>
    <submittedName>
        <fullName evidence="1">Uncharacterized protein</fullName>
    </submittedName>
</protein>
<keyword evidence="2" id="KW-1185">Reference proteome</keyword>
<reference evidence="1" key="1">
    <citation type="submission" date="2022-04" db="EMBL/GenBank/DDBJ databases">
        <title>Genome of the entomopathogenic fungus Entomophthora muscae.</title>
        <authorList>
            <person name="Elya C."/>
            <person name="Lovett B.R."/>
            <person name="Lee E."/>
            <person name="Macias A.M."/>
            <person name="Hajek A.E."/>
            <person name="De Bivort B.L."/>
            <person name="Kasson M.T."/>
            <person name="De Fine Licht H.H."/>
            <person name="Stajich J.E."/>
        </authorList>
    </citation>
    <scope>NUCLEOTIDE SEQUENCE</scope>
    <source>
        <strain evidence="1">Berkeley</strain>
    </source>
</reference>
<accession>A0ACC2S3S0</accession>
<sequence>MSELMALPTHTNSIPMNANTHRACDDCRTRKVKCKPTASSCEACEKRMVSCTFVNPILKRGPKPRGRDGEQPGEESNIHDMGFPGVNIIPSSKGMAAARFSTKKIKVEVSHPSEELPITPDASGMTPPVGSPIIVKSDDYGSLSVGVDAKGKKIAHFYLCIREESQPIRYTPVSSTSLLDHPLAFLSVDTCQTHQVLGLLTSQQIYITIIFFTCVYPSHPSLDLASFEQQLRQPMTTSLLFLLNCICAVACPYGSNSKARFDKTQFYHKALEIHYHNEEPEVHPNWAYGHLLLKILKPKSNSP</sequence>
<proteinExistence type="predicted"/>
<dbReference type="Proteomes" id="UP001165960">
    <property type="component" value="Unassembled WGS sequence"/>
</dbReference>
<gene>
    <name evidence="1" type="ORF">DSO57_1026984</name>
</gene>
<dbReference type="EMBL" id="QTSX02005841">
    <property type="protein sequence ID" value="KAJ9056959.1"/>
    <property type="molecule type" value="Genomic_DNA"/>
</dbReference>
<comment type="caution">
    <text evidence="1">The sequence shown here is derived from an EMBL/GenBank/DDBJ whole genome shotgun (WGS) entry which is preliminary data.</text>
</comment>